<evidence type="ECO:0000256" key="2">
    <source>
        <dbReference type="ARBA" id="ARBA00012438"/>
    </source>
</evidence>
<feature type="transmembrane region" description="Helical" evidence="7">
    <location>
        <begin position="141"/>
        <end position="164"/>
    </location>
</feature>
<keyword evidence="11" id="KW-1185">Reference proteome</keyword>
<evidence type="ECO:0000256" key="4">
    <source>
        <dbReference type="ARBA" id="ARBA00022679"/>
    </source>
</evidence>
<comment type="caution">
    <text evidence="10">The sequence shown here is derived from an EMBL/GenBank/DDBJ whole genome shotgun (WGS) entry which is preliminary data.</text>
</comment>
<dbReference type="SUPFAM" id="SSF55874">
    <property type="entry name" value="ATPase domain of HSP90 chaperone/DNA topoisomerase II/histidine kinase"/>
    <property type="match status" value="1"/>
</dbReference>
<feature type="domain" description="PAS" evidence="9">
    <location>
        <begin position="214"/>
        <end position="255"/>
    </location>
</feature>
<dbReference type="SUPFAM" id="SSF55785">
    <property type="entry name" value="PYP-like sensor domain (PAS domain)"/>
    <property type="match status" value="1"/>
</dbReference>
<comment type="catalytic activity">
    <reaction evidence="1">
        <text>ATP + protein L-histidine = ADP + protein N-phospho-L-histidine.</text>
        <dbReference type="EC" id="2.7.13.3"/>
    </reaction>
</comment>
<dbReference type="SMART" id="SM00091">
    <property type="entry name" value="PAS"/>
    <property type="match status" value="1"/>
</dbReference>
<dbReference type="InterPro" id="IPR036097">
    <property type="entry name" value="HisK_dim/P_sf"/>
</dbReference>
<dbReference type="AlphaFoldDB" id="A0A9X2XA86"/>
<name>A0A9X2XA86_9HYPH</name>
<gene>
    <name evidence="10" type="ORF">NYR54_15325</name>
</gene>
<dbReference type="RefSeq" id="WP_261516574.1">
    <property type="nucleotide sequence ID" value="NZ_JAODNV010000017.1"/>
</dbReference>
<dbReference type="InterPro" id="IPR005467">
    <property type="entry name" value="His_kinase_dom"/>
</dbReference>
<dbReference type="InterPro" id="IPR035965">
    <property type="entry name" value="PAS-like_dom_sf"/>
</dbReference>
<evidence type="ECO:0000256" key="5">
    <source>
        <dbReference type="ARBA" id="ARBA00022777"/>
    </source>
</evidence>
<dbReference type="PRINTS" id="PR00344">
    <property type="entry name" value="BCTRLSENSOR"/>
</dbReference>
<evidence type="ECO:0000256" key="1">
    <source>
        <dbReference type="ARBA" id="ARBA00000085"/>
    </source>
</evidence>
<dbReference type="CDD" id="cd00082">
    <property type="entry name" value="HisKA"/>
    <property type="match status" value="1"/>
</dbReference>
<dbReference type="CDD" id="cd00130">
    <property type="entry name" value="PAS"/>
    <property type="match status" value="1"/>
</dbReference>
<dbReference type="EMBL" id="JAODNV010000017">
    <property type="protein sequence ID" value="MCT8991648.1"/>
    <property type="molecule type" value="Genomic_DNA"/>
</dbReference>
<evidence type="ECO:0000256" key="7">
    <source>
        <dbReference type="SAM" id="Phobius"/>
    </source>
</evidence>
<keyword evidence="7" id="KW-1133">Transmembrane helix</keyword>
<evidence type="ECO:0000256" key="6">
    <source>
        <dbReference type="ARBA" id="ARBA00023012"/>
    </source>
</evidence>
<dbReference type="InterPro" id="IPR004358">
    <property type="entry name" value="Sig_transdc_His_kin-like_C"/>
</dbReference>
<keyword evidence="7" id="KW-0812">Transmembrane</keyword>
<dbReference type="GO" id="GO:0000155">
    <property type="term" value="F:phosphorelay sensor kinase activity"/>
    <property type="evidence" value="ECO:0007669"/>
    <property type="project" value="InterPro"/>
</dbReference>
<accession>A0A9X2XA86</accession>
<dbReference type="PROSITE" id="PS50109">
    <property type="entry name" value="HIS_KIN"/>
    <property type="match status" value="1"/>
</dbReference>
<reference evidence="10" key="1">
    <citation type="submission" date="2022-08" db="EMBL/GenBank/DDBJ databases">
        <title>Chelativorans sichuanense sp. nov., a paraffin oil-degrading bacterium isolated from a mixture of oil-based drill cuttings and paddy soil.</title>
        <authorList>
            <person name="Yu J."/>
            <person name="Liu H."/>
            <person name="Chen Q."/>
        </authorList>
    </citation>
    <scope>NUCLEOTIDE SEQUENCE</scope>
    <source>
        <strain evidence="10">SCAU 2101</strain>
    </source>
</reference>
<dbReference type="SUPFAM" id="SSF47384">
    <property type="entry name" value="Homodimeric domain of signal transducing histidine kinase"/>
    <property type="match status" value="1"/>
</dbReference>
<dbReference type="Proteomes" id="UP001149009">
    <property type="component" value="Unassembled WGS sequence"/>
</dbReference>
<evidence type="ECO:0000259" key="9">
    <source>
        <dbReference type="PROSITE" id="PS50112"/>
    </source>
</evidence>
<organism evidence="10 11">
    <name type="scientific">Chelativorans petroleitrophicus</name>
    <dbReference type="NCBI Taxonomy" id="2975484"/>
    <lineage>
        <taxon>Bacteria</taxon>
        <taxon>Pseudomonadati</taxon>
        <taxon>Pseudomonadota</taxon>
        <taxon>Alphaproteobacteria</taxon>
        <taxon>Hyphomicrobiales</taxon>
        <taxon>Phyllobacteriaceae</taxon>
        <taxon>Chelativorans</taxon>
    </lineage>
</organism>
<keyword evidence="3" id="KW-0597">Phosphoprotein</keyword>
<dbReference type="PANTHER" id="PTHR43047:SF63">
    <property type="entry name" value="HISTIDINE KINASE"/>
    <property type="match status" value="1"/>
</dbReference>
<feature type="transmembrane region" description="Helical" evidence="7">
    <location>
        <begin position="65"/>
        <end position="86"/>
    </location>
</feature>
<dbReference type="Gene3D" id="3.30.565.10">
    <property type="entry name" value="Histidine kinase-like ATPase, C-terminal domain"/>
    <property type="match status" value="1"/>
</dbReference>
<dbReference type="GO" id="GO:0009927">
    <property type="term" value="F:histidine phosphotransfer kinase activity"/>
    <property type="evidence" value="ECO:0007669"/>
    <property type="project" value="TreeGrafter"/>
</dbReference>
<dbReference type="PANTHER" id="PTHR43047">
    <property type="entry name" value="TWO-COMPONENT HISTIDINE PROTEIN KINASE"/>
    <property type="match status" value="1"/>
</dbReference>
<dbReference type="GO" id="GO:0005886">
    <property type="term" value="C:plasma membrane"/>
    <property type="evidence" value="ECO:0007669"/>
    <property type="project" value="TreeGrafter"/>
</dbReference>
<feature type="transmembrane region" description="Helical" evidence="7">
    <location>
        <begin position="93"/>
        <end position="110"/>
    </location>
</feature>
<protein>
    <recommendedName>
        <fullName evidence="2">histidine kinase</fullName>
        <ecNumber evidence="2">2.7.13.3</ecNumber>
    </recommendedName>
</protein>
<dbReference type="InterPro" id="IPR003661">
    <property type="entry name" value="HisK_dim/P_dom"/>
</dbReference>
<dbReference type="FunFam" id="3.30.565.10:FF:000010">
    <property type="entry name" value="Sensor histidine kinase RcsC"/>
    <property type="match status" value="1"/>
</dbReference>
<dbReference type="CDD" id="cd16922">
    <property type="entry name" value="HATPase_EvgS-ArcB-TorS-like"/>
    <property type="match status" value="1"/>
</dbReference>
<dbReference type="SMART" id="SM00387">
    <property type="entry name" value="HATPase_c"/>
    <property type="match status" value="1"/>
</dbReference>
<proteinExistence type="predicted"/>
<dbReference type="SMART" id="SM00388">
    <property type="entry name" value="HisKA"/>
    <property type="match status" value="1"/>
</dbReference>
<dbReference type="InterPro" id="IPR003594">
    <property type="entry name" value="HATPase_dom"/>
</dbReference>
<evidence type="ECO:0000313" key="10">
    <source>
        <dbReference type="EMBL" id="MCT8991648.1"/>
    </source>
</evidence>
<dbReference type="InterPro" id="IPR036890">
    <property type="entry name" value="HATPase_C_sf"/>
</dbReference>
<dbReference type="Pfam" id="PF00512">
    <property type="entry name" value="HisKA"/>
    <property type="match status" value="1"/>
</dbReference>
<keyword evidence="6" id="KW-0902">Two-component regulatory system</keyword>
<dbReference type="Gene3D" id="3.30.450.20">
    <property type="entry name" value="PAS domain"/>
    <property type="match status" value="1"/>
</dbReference>
<feature type="transmembrane region" description="Helical" evidence="7">
    <location>
        <begin position="39"/>
        <end position="59"/>
    </location>
</feature>
<feature type="domain" description="Histidine kinase" evidence="8">
    <location>
        <begin position="345"/>
        <end position="564"/>
    </location>
</feature>
<keyword evidence="4" id="KW-0808">Transferase</keyword>
<dbReference type="PROSITE" id="PS50112">
    <property type="entry name" value="PAS"/>
    <property type="match status" value="1"/>
</dbReference>
<keyword evidence="7" id="KW-0472">Membrane</keyword>
<sequence length="596" mass="62794">MSTRATPSKDWVQDIEAACERLLHPSVTAGEERARQRRLLQVLLAGPVLAALVTAQLGMQATGTGTAFAAVAIVFGISLVLPFGLIATAARRIVEPAALVIAAMATAVMIAAAGGLASPLAASAAAIAIEAGWVARTRRAIGVGVAVSGAAVAASAELNGLILPEAAPSAWHWIMPLIYAATVLARMPLMRLGRAKEVAAEAAPSLEDMPATAVLHLQDSGEVSHASEKVEELLGVAPEMVLGSGLFDRIHVADRVAWLTALSDLRGGETARSLRLRIRVPAPAGLPSEALYRNFACDVIARAKGAGFAAILRDDAARRELEEALAIARKQAEETAIARDHLLASVGHELRTPLNAIVGFSDVLANGMFGDFAHAKQREYVELIHQAGSHLLAVVNAILDVSKLQSGAYSLNAEPFRLDDAVRMCIAVTAGQVQAKTVEVKADIAEDVGTVHCDRRALQQVLINLLSNAMKFTPSGEVKVTARRDGKRLEMTVSDTGIGMSADDLQRVGQPFTRVDNDYTRQYEGTGLGLSLVKGLVRLQGGSLSIESTPGAGTRVHISLPADGADGEGEEEKAGAAGWETNRKCEWNYDALRKTA</sequence>
<evidence type="ECO:0000256" key="3">
    <source>
        <dbReference type="ARBA" id="ARBA00022553"/>
    </source>
</evidence>
<dbReference type="Pfam" id="PF02518">
    <property type="entry name" value="HATPase_c"/>
    <property type="match status" value="1"/>
</dbReference>
<dbReference type="EC" id="2.7.13.3" evidence="2"/>
<feature type="transmembrane region" description="Helical" evidence="7">
    <location>
        <begin position="170"/>
        <end position="189"/>
    </location>
</feature>
<dbReference type="InterPro" id="IPR000014">
    <property type="entry name" value="PAS"/>
</dbReference>
<dbReference type="Gene3D" id="1.10.287.130">
    <property type="match status" value="1"/>
</dbReference>
<keyword evidence="5 10" id="KW-0418">Kinase</keyword>
<evidence type="ECO:0000259" key="8">
    <source>
        <dbReference type="PROSITE" id="PS50109"/>
    </source>
</evidence>
<evidence type="ECO:0000313" key="11">
    <source>
        <dbReference type="Proteomes" id="UP001149009"/>
    </source>
</evidence>